<reference evidence="5" key="3">
    <citation type="submission" date="2020-01" db="EMBL/GenBank/DDBJ databases">
        <authorList>
            <person name="Cousin F.J."/>
            <person name="Le Guellec R."/>
            <person name="Cretenet M."/>
        </authorList>
    </citation>
    <scope>NUCLEOTIDE SEQUENCE</scope>
    <source>
        <strain evidence="5">UCMA 15228</strain>
    </source>
</reference>
<evidence type="ECO:0000256" key="1">
    <source>
        <dbReference type="ARBA" id="ARBA00022603"/>
    </source>
</evidence>
<dbReference type="GO" id="GO:0008757">
    <property type="term" value="F:S-adenosylmethionine-dependent methyltransferase activity"/>
    <property type="evidence" value="ECO:0007669"/>
    <property type="project" value="InterPro"/>
</dbReference>
<evidence type="ECO:0000313" key="4">
    <source>
        <dbReference type="EMBL" id="MDN6900753.1"/>
    </source>
</evidence>
<dbReference type="PANTHER" id="PTHR47816:SF4">
    <property type="entry name" value="RIBOSOMAL RNA SMALL SUBUNIT METHYLTRANSFERASE C"/>
    <property type="match status" value="1"/>
</dbReference>
<dbReference type="RefSeq" id="WP_128685194.1">
    <property type="nucleotide sequence ID" value="NZ_CP029684.2"/>
</dbReference>
<protein>
    <submittedName>
        <fullName evidence="4">Class I SAM-dependent methyltransferase</fullName>
    </submittedName>
</protein>
<sequence length="204" mass="22594">MVKKAEQYFTSQPTSTHDFHTIHFDFAGKQLVFQTDAGVFSKSRIDYGTVVLLSAVHDYFAEIPAGKILDLGTGYGPVGVAIKAIDQTKDVVMVDVNQRSLALAEENLAANHYQAQILQSNIYENITDQFAAIIVNPPIRAGKEVVTKMLIEARKQLVAGGMIFAVLQKKQGAHSAEKHLRDAFGNVEVLKRDKGYYVLRSIRN</sequence>
<dbReference type="Proteomes" id="UP001167919">
    <property type="component" value="Unassembled WGS sequence"/>
</dbReference>
<evidence type="ECO:0000259" key="3">
    <source>
        <dbReference type="Pfam" id="PF05175"/>
    </source>
</evidence>
<dbReference type="GO" id="GO:0032259">
    <property type="term" value="P:methylation"/>
    <property type="evidence" value="ECO:0007669"/>
    <property type="project" value="UniProtKB-KW"/>
</dbReference>
<accession>A0AAJ1R9U5</accession>
<keyword evidence="1 4" id="KW-0489">Methyltransferase</keyword>
<keyword evidence="2" id="KW-0808">Transferase</keyword>
<reference evidence="4" key="2">
    <citation type="submission" date="2019-01" db="EMBL/GenBank/DDBJ databases">
        <title>Oenococcus sicerae UCMA17102.</title>
        <authorList>
            <person name="Cousin F.J."/>
            <person name="Le Guellec R."/>
            <person name="Cretenet M."/>
        </authorList>
    </citation>
    <scope>NUCLEOTIDE SEQUENCE</scope>
    <source>
        <strain evidence="4">UCMA17102</strain>
    </source>
</reference>
<dbReference type="Pfam" id="PF05175">
    <property type="entry name" value="MTS"/>
    <property type="match status" value="1"/>
</dbReference>
<feature type="domain" description="Methyltransferase small" evidence="3">
    <location>
        <begin position="31"/>
        <end position="200"/>
    </location>
</feature>
<dbReference type="InterPro" id="IPR046977">
    <property type="entry name" value="RsmC/RlmG"/>
</dbReference>
<dbReference type="Proteomes" id="UP000286907">
    <property type="component" value="Chromosome"/>
</dbReference>
<dbReference type="SUPFAM" id="SSF53335">
    <property type="entry name" value="S-adenosyl-L-methionine-dependent methyltransferases"/>
    <property type="match status" value="1"/>
</dbReference>
<evidence type="ECO:0000313" key="6">
    <source>
        <dbReference type="Proteomes" id="UP000286907"/>
    </source>
</evidence>
<keyword evidence="6" id="KW-1185">Reference proteome</keyword>
<dbReference type="CDD" id="cd02440">
    <property type="entry name" value="AdoMet_MTases"/>
    <property type="match status" value="1"/>
</dbReference>
<reference evidence="5 6" key="1">
    <citation type="journal article" date="2019" name="Syst. Appl. Microbiol.">
        <title>Oenococcus sicerae sp. nov., isolated from French cider.</title>
        <authorList>
            <person name="Cousin F.J."/>
            <person name="Le Guellec R."/>
            <person name="Chagnot C."/>
            <person name="Goux D."/>
            <person name="Dalmasso M."/>
            <person name="Laplace J.M."/>
            <person name="Cretenet M."/>
        </authorList>
    </citation>
    <scope>NUCLEOTIDE SEQUENCE [LARGE SCALE GENOMIC DNA]</scope>
    <source>
        <strain evidence="5 6">UCMA 15228</strain>
    </source>
</reference>
<name>A0AAJ1R9U5_9LACO</name>
<evidence type="ECO:0000256" key="2">
    <source>
        <dbReference type="ARBA" id="ARBA00022679"/>
    </source>
</evidence>
<dbReference type="PANTHER" id="PTHR47816">
    <property type="entry name" value="RIBOSOMAL RNA SMALL SUBUNIT METHYLTRANSFERASE C"/>
    <property type="match status" value="1"/>
</dbReference>
<evidence type="ECO:0000313" key="7">
    <source>
        <dbReference type="Proteomes" id="UP001167919"/>
    </source>
</evidence>
<dbReference type="InterPro" id="IPR007848">
    <property type="entry name" value="Small_mtfrase_dom"/>
</dbReference>
<dbReference type="InterPro" id="IPR029063">
    <property type="entry name" value="SAM-dependent_MTases_sf"/>
</dbReference>
<dbReference type="EMBL" id="CP029684">
    <property type="protein sequence ID" value="QAS69248.1"/>
    <property type="molecule type" value="Genomic_DNA"/>
</dbReference>
<organism evidence="4 7">
    <name type="scientific">Oenococcus sicerae</name>
    <dbReference type="NCBI Taxonomy" id="2203724"/>
    <lineage>
        <taxon>Bacteria</taxon>
        <taxon>Bacillati</taxon>
        <taxon>Bacillota</taxon>
        <taxon>Bacilli</taxon>
        <taxon>Lactobacillales</taxon>
        <taxon>Lactobacillaceae</taxon>
        <taxon>Oenococcus</taxon>
    </lineage>
</organism>
<proteinExistence type="predicted"/>
<evidence type="ECO:0000313" key="5">
    <source>
        <dbReference type="EMBL" id="QAS69248.1"/>
    </source>
</evidence>
<dbReference type="AlphaFoldDB" id="A0AAJ1R9U5"/>
<dbReference type="EMBL" id="SDWY01000003">
    <property type="protein sequence ID" value="MDN6900753.1"/>
    <property type="molecule type" value="Genomic_DNA"/>
</dbReference>
<dbReference type="Gene3D" id="3.40.50.150">
    <property type="entry name" value="Vaccinia Virus protein VP39"/>
    <property type="match status" value="1"/>
</dbReference>
<gene>
    <name evidence="5" type="ORF">DLJ48_01260</name>
    <name evidence="4" type="ORF">EVC35_07005</name>
</gene>